<accession>A0A4R8W7L4</accession>
<name>A0A4R8W7L4_9MICO</name>
<evidence type="ECO:0000256" key="1">
    <source>
        <dbReference type="ARBA" id="ARBA00010364"/>
    </source>
</evidence>
<dbReference type="Gene3D" id="3.30.1200.10">
    <property type="entry name" value="YggU-like"/>
    <property type="match status" value="1"/>
</dbReference>
<reference evidence="4 5" key="1">
    <citation type="submission" date="2019-03" db="EMBL/GenBank/DDBJ databases">
        <title>Genomics of glacier-inhabiting Cryobacterium strains.</title>
        <authorList>
            <person name="Liu Q."/>
            <person name="Xin Y.-H."/>
        </authorList>
    </citation>
    <scope>NUCLEOTIDE SEQUENCE [LARGE SCALE GENOMIC DNA]</scope>
    <source>
        <strain evidence="4 5">RHLS22-1</strain>
    </source>
</reference>
<dbReference type="NCBIfam" id="TIGR00251">
    <property type="entry name" value="DUF167 family protein"/>
    <property type="match status" value="1"/>
</dbReference>
<dbReference type="EMBL" id="SOFL01000022">
    <property type="protein sequence ID" value="TFC03519.1"/>
    <property type="molecule type" value="Genomic_DNA"/>
</dbReference>
<proteinExistence type="inferred from homology"/>
<dbReference type="PANTHER" id="PTHR13420:SF7">
    <property type="entry name" value="UPF0235 PROTEIN C15ORF40"/>
    <property type="match status" value="1"/>
</dbReference>
<comment type="similarity">
    <text evidence="1 2">Belongs to the UPF0235 family.</text>
</comment>
<dbReference type="HAMAP" id="MF_00634">
    <property type="entry name" value="UPF0235"/>
    <property type="match status" value="1"/>
</dbReference>
<dbReference type="RefSeq" id="WP_134453179.1">
    <property type="nucleotide sequence ID" value="NZ_SOFL01000022.1"/>
</dbReference>
<dbReference type="OrthoDB" id="9801878at2"/>
<dbReference type="AlphaFoldDB" id="A0A4R8W7L4"/>
<keyword evidence="5" id="KW-1185">Reference proteome</keyword>
<evidence type="ECO:0000256" key="3">
    <source>
        <dbReference type="SAM" id="MobiDB-lite"/>
    </source>
</evidence>
<protein>
    <recommendedName>
        <fullName evidence="2">UPF0235 protein E3O42_06615</fullName>
    </recommendedName>
</protein>
<dbReference type="Proteomes" id="UP000297907">
    <property type="component" value="Unassembled WGS sequence"/>
</dbReference>
<dbReference type="SUPFAM" id="SSF69786">
    <property type="entry name" value="YggU-like"/>
    <property type="match status" value="1"/>
</dbReference>
<evidence type="ECO:0000313" key="5">
    <source>
        <dbReference type="Proteomes" id="UP000297907"/>
    </source>
</evidence>
<sequence length="83" mass="9002">MTASTQMVQVHVKPGSRKGPLVEADPTTTGAFTVFLQQRAVEGSANDALVRLLATHFGVPRSAVSILRGHHSRIKQVRIERVS</sequence>
<feature type="region of interest" description="Disordered" evidence="3">
    <location>
        <begin position="1"/>
        <end position="24"/>
    </location>
</feature>
<comment type="caution">
    <text evidence="4">The sequence shown here is derived from an EMBL/GenBank/DDBJ whole genome shotgun (WGS) entry which is preliminary data.</text>
</comment>
<evidence type="ECO:0000313" key="4">
    <source>
        <dbReference type="EMBL" id="TFC03519.1"/>
    </source>
</evidence>
<dbReference type="GO" id="GO:0005737">
    <property type="term" value="C:cytoplasm"/>
    <property type="evidence" value="ECO:0007669"/>
    <property type="project" value="TreeGrafter"/>
</dbReference>
<organism evidence="4 5">
    <name type="scientific">Cryobacterium adonitolivorans</name>
    <dbReference type="NCBI Taxonomy" id="1259189"/>
    <lineage>
        <taxon>Bacteria</taxon>
        <taxon>Bacillati</taxon>
        <taxon>Actinomycetota</taxon>
        <taxon>Actinomycetes</taxon>
        <taxon>Micrococcales</taxon>
        <taxon>Microbacteriaceae</taxon>
        <taxon>Cryobacterium</taxon>
    </lineage>
</organism>
<dbReference type="InterPro" id="IPR036591">
    <property type="entry name" value="YggU-like_sf"/>
</dbReference>
<evidence type="ECO:0000256" key="2">
    <source>
        <dbReference type="HAMAP-Rule" id="MF_00634"/>
    </source>
</evidence>
<dbReference type="PANTHER" id="PTHR13420">
    <property type="entry name" value="UPF0235 PROTEIN C15ORF40"/>
    <property type="match status" value="1"/>
</dbReference>
<dbReference type="Pfam" id="PF02594">
    <property type="entry name" value="DUF167"/>
    <property type="match status" value="1"/>
</dbReference>
<dbReference type="SMART" id="SM01152">
    <property type="entry name" value="DUF167"/>
    <property type="match status" value="1"/>
</dbReference>
<dbReference type="InterPro" id="IPR003746">
    <property type="entry name" value="DUF167"/>
</dbReference>
<gene>
    <name evidence="4" type="ORF">E3O42_06615</name>
</gene>